<dbReference type="PANTHER" id="PTHR13504">
    <property type="entry name" value="FIDO DOMAIN-CONTAINING PROTEIN DDB_G0283145"/>
    <property type="match status" value="1"/>
</dbReference>
<feature type="binding site" evidence="2">
    <location>
        <begin position="149"/>
        <end position="152"/>
    </location>
    <ligand>
        <name>ATP</name>
        <dbReference type="ChEBI" id="CHEBI:30616"/>
    </ligand>
</feature>
<comment type="caution">
    <text evidence="4">The sequence shown here is derived from an EMBL/GenBank/DDBJ whole genome shotgun (WGS) entry which is preliminary data.</text>
</comment>
<dbReference type="Gene3D" id="1.10.3290.10">
    <property type="entry name" value="Fido-like domain"/>
    <property type="match status" value="1"/>
</dbReference>
<dbReference type="PANTHER" id="PTHR13504:SF38">
    <property type="entry name" value="FIDO DOMAIN-CONTAINING PROTEIN"/>
    <property type="match status" value="1"/>
</dbReference>
<keyword evidence="2" id="KW-0067">ATP-binding</keyword>
<dbReference type="PROSITE" id="PS51459">
    <property type="entry name" value="FIDO"/>
    <property type="match status" value="1"/>
</dbReference>
<reference evidence="4 5" key="1">
    <citation type="submission" date="2017-05" db="EMBL/GenBank/DDBJ databases">
        <title>Complete and WGS of Bordetella genogroups.</title>
        <authorList>
            <person name="Spilker T."/>
            <person name="LiPuma J."/>
        </authorList>
    </citation>
    <scope>NUCLEOTIDE SEQUENCE [LARGE SCALE GENOMIC DNA]</scope>
    <source>
        <strain evidence="4 5">AU10456</strain>
    </source>
</reference>
<keyword evidence="5" id="KW-1185">Reference proteome</keyword>
<evidence type="ECO:0000256" key="2">
    <source>
        <dbReference type="PIRSR" id="PIRSR640198-2"/>
    </source>
</evidence>
<evidence type="ECO:0000313" key="5">
    <source>
        <dbReference type="Proteomes" id="UP000216913"/>
    </source>
</evidence>
<sequence length="387" mass="43936">MVPDETCRLLDDDTLLLVAEANRLASRLHPILRDSIGDLVRSMNCYYSNLIEGHDTHPRDIDRALANDFSNEPKKRDLQKEAVAHIHVQRLIDTGQDPDAWPASAAYASWLHEEFCSRLPPEMLFVADDRTGARLEIVPGQWRKRDVQVGRHIPPAAADIPRFMSYFDKAYASPPLSRFRQVQTVGAVHHRFLWIHPFLDGNGRVARLMSHALFKRLGVGTSLWSVARGLARDEERYKALLAQADRPRQGDLDGRGNLTQRGLIDFCEFFLDRSIDQIRFMSGLLEPATLLARMEIHVEEEVRAKRLLRGSFSVLREAVMSGEVERSKIPALTGYEERGARNVTARLVDRGMLSAVSHRAPLRLAFSAEVVERWFPNLYPTDAGSRK</sequence>
<dbReference type="InterPro" id="IPR003812">
    <property type="entry name" value="Fido"/>
</dbReference>
<dbReference type="SUPFAM" id="SSF140931">
    <property type="entry name" value="Fic-like"/>
    <property type="match status" value="1"/>
</dbReference>
<evidence type="ECO:0000259" key="3">
    <source>
        <dbReference type="PROSITE" id="PS51459"/>
    </source>
</evidence>
<evidence type="ECO:0000256" key="1">
    <source>
        <dbReference type="PIRSR" id="PIRSR640198-1"/>
    </source>
</evidence>
<dbReference type="OrthoDB" id="9813719at2"/>
<feature type="domain" description="Fido" evidence="3">
    <location>
        <begin position="103"/>
        <end position="272"/>
    </location>
</feature>
<proteinExistence type="predicted"/>
<feature type="binding site" evidence="2">
    <location>
        <begin position="200"/>
        <end position="207"/>
    </location>
    <ligand>
        <name>ATP</name>
        <dbReference type="ChEBI" id="CHEBI:30616"/>
    </ligand>
</feature>
<dbReference type="Pfam" id="PF02661">
    <property type="entry name" value="Fic"/>
    <property type="match status" value="1"/>
</dbReference>
<dbReference type="InterPro" id="IPR036597">
    <property type="entry name" value="Fido-like_dom_sf"/>
</dbReference>
<dbReference type="InterPro" id="IPR040198">
    <property type="entry name" value="Fido_containing"/>
</dbReference>
<keyword evidence="2" id="KW-0547">Nucleotide-binding</keyword>
<name>A0A261TBC1_9BORD</name>
<dbReference type="AlphaFoldDB" id="A0A261TBC1"/>
<organism evidence="4 5">
    <name type="scientific">Bordetella genomosp. 5</name>
    <dbReference type="NCBI Taxonomy" id="1395608"/>
    <lineage>
        <taxon>Bacteria</taxon>
        <taxon>Pseudomonadati</taxon>
        <taxon>Pseudomonadota</taxon>
        <taxon>Betaproteobacteria</taxon>
        <taxon>Burkholderiales</taxon>
        <taxon>Alcaligenaceae</taxon>
        <taxon>Bordetella</taxon>
    </lineage>
</organism>
<dbReference type="EMBL" id="NEVP01000012">
    <property type="protein sequence ID" value="OZI45933.1"/>
    <property type="molecule type" value="Genomic_DNA"/>
</dbReference>
<accession>A0A261TBC1</accession>
<dbReference type="Proteomes" id="UP000216913">
    <property type="component" value="Unassembled WGS sequence"/>
</dbReference>
<protein>
    <submittedName>
        <fullName evidence="4">Filamentation protein</fullName>
    </submittedName>
</protein>
<dbReference type="GO" id="GO:0005524">
    <property type="term" value="F:ATP binding"/>
    <property type="evidence" value="ECO:0007669"/>
    <property type="project" value="UniProtKB-KW"/>
</dbReference>
<gene>
    <name evidence="4" type="ORF">CAL25_21650</name>
</gene>
<feature type="active site" evidence="1">
    <location>
        <position position="196"/>
    </location>
</feature>
<evidence type="ECO:0000313" key="4">
    <source>
        <dbReference type="EMBL" id="OZI45933.1"/>
    </source>
</evidence>